<sequence length="37" mass="4143">MKVLVLIVIAILFWSSDDARRFTADGLNNAAKVIQPR</sequence>
<organism evidence="1 2">
    <name type="scientific">Synechococcus phage S-SCSM1</name>
    <dbReference type="NCBI Taxonomy" id="2588487"/>
    <lineage>
        <taxon>Viruses</taxon>
        <taxon>Duplodnaviria</taxon>
        <taxon>Heunggongvirae</taxon>
        <taxon>Uroviricota</taxon>
        <taxon>Caudoviricetes</taxon>
        <taxon>Pantevenvirales</taxon>
        <taxon>Kyanoviridae</taxon>
        <taxon>Zhoulongquanvirus</taxon>
        <taxon>Zhoulongquanvirus esscess</taxon>
    </lineage>
</organism>
<dbReference type="EMBL" id="MK867354">
    <property type="protein sequence ID" value="QFG06530.1"/>
    <property type="molecule type" value="Genomic_DNA"/>
</dbReference>
<gene>
    <name evidence="1" type="ORF">SSCSM1_266</name>
</gene>
<reference evidence="1" key="1">
    <citation type="submission" date="2019-04" db="EMBL/GenBank/DDBJ databases">
        <title>Genomic and proteomic characterization of cyanophage S-SCSM1 provides new insights into understanding the viral gene diversity and phage-host interactions.</title>
        <authorList>
            <person name="Wang Q."/>
            <person name="Xu Y."/>
            <person name="Jiao N."/>
            <person name="Zhang R."/>
        </authorList>
    </citation>
    <scope>NUCLEOTIDE SEQUENCE [LARGE SCALE GENOMIC DNA]</scope>
</reference>
<evidence type="ECO:0000313" key="1">
    <source>
        <dbReference type="EMBL" id="QFG06530.1"/>
    </source>
</evidence>
<keyword evidence="2" id="KW-1185">Reference proteome</keyword>
<name>A0A6M2ZHX0_9CAUD</name>
<accession>A0A6M2ZHX0</accession>
<proteinExistence type="predicted"/>
<dbReference type="Proteomes" id="UP000515683">
    <property type="component" value="Segment"/>
</dbReference>
<protein>
    <submittedName>
        <fullName evidence="1">Uncharacterized protein</fullName>
    </submittedName>
</protein>
<evidence type="ECO:0000313" key="2">
    <source>
        <dbReference type="Proteomes" id="UP000515683"/>
    </source>
</evidence>